<proteinExistence type="predicted"/>
<feature type="domain" description="Transthyretin/hydroxyisourate hydrolase" evidence="1">
    <location>
        <begin position="47"/>
        <end position="150"/>
    </location>
</feature>
<evidence type="ECO:0000259" key="1">
    <source>
        <dbReference type="Pfam" id="PF00576"/>
    </source>
</evidence>
<dbReference type="Proteomes" id="UP000282312">
    <property type="component" value="Unassembled WGS sequence"/>
</dbReference>
<dbReference type="SUPFAM" id="SSF49472">
    <property type="entry name" value="Transthyretin (synonym: prealbumin)"/>
    <property type="match status" value="1"/>
</dbReference>
<dbReference type="Pfam" id="PF00576">
    <property type="entry name" value="Transthyretin"/>
    <property type="match status" value="1"/>
</dbReference>
<organism evidence="2 3">
    <name type="scientific">Micromonospora inaquosa</name>
    <dbReference type="NCBI Taxonomy" id="2203716"/>
    <lineage>
        <taxon>Bacteria</taxon>
        <taxon>Bacillati</taxon>
        <taxon>Actinomycetota</taxon>
        <taxon>Actinomycetes</taxon>
        <taxon>Micromonosporales</taxon>
        <taxon>Micromonosporaceae</taxon>
        <taxon>Micromonospora</taxon>
    </lineage>
</organism>
<dbReference type="InterPro" id="IPR036817">
    <property type="entry name" value="Transthyretin/HIU_hydrolase_sf"/>
</dbReference>
<gene>
    <name evidence="2" type="ORF">DLJ59_24725</name>
</gene>
<dbReference type="Gene3D" id="2.60.40.180">
    <property type="entry name" value="Transthyretin/hydroxyisourate hydrolase domain"/>
    <property type="match status" value="1"/>
</dbReference>
<protein>
    <recommendedName>
        <fullName evidence="1">Transthyretin/hydroxyisourate hydrolase domain-containing protein</fullName>
    </recommendedName>
</protein>
<dbReference type="AlphaFoldDB" id="A0A3N9WWH0"/>
<sequence>MAVDPSLLRLVQPGDGAWRLDSEVKAASCTLTRGAAGIEGPGYKMIGVRIIDCASGRPAPGVLVRLDSRDDRGWAPLMSGFTANDGRLLALEELQVRRGAHQLTFDPSSYFAGLGTVAEYREFTVSIQVREIELDLRMAVYLNAAGFTVYGERG</sequence>
<keyword evidence="3" id="KW-1185">Reference proteome</keyword>
<comment type="caution">
    <text evidence="2">The sequence shown here is derived from an EMBL/GenBank/DDBJ whole genome shotgun (WGS) entry which is preliminary data.</text>
</comment>
<reference evidence="2 3" key="1">
    <citation type="submission" date="2018-05" db="EMBL/GenBank/DDBJ databases">
        <title>Micromonospora from Atacama Desert.</title>
        <authorList>
            <person name="Carro L."/>
            <person name="Goodfellow M."/>
            <person name="Klenk H.-P."/>
        </authorList>
    </citation>
    <scope>NUCLEOTIDE SEQUENCE [LARGE SCALE GENOMIC DNA]</scope>
    <source>
        <strain evidence="2 3">LB39</strain>
    </source>
</reference>
<evidence type="ECO:0000313" key="2">
    <source>
        <dbReference type="EMBL" id="RQW99392.1"/>
    </source>
</evidence>
<dbReference type="EMBL" id="QGSZ01000270">
    <property type="protein sequence ID" value="RQW99392.1"/>
    <property type="molecule type" value="Genomic_DNA"/>
</dbReference>
<name>A0A3N9WWH0_9ACTN</name>
<dbReference type="InterPro" id="IPR023416">
    <property type="entry name" value="Transthyretin/HIU_hydrolase_d"/>
</dbReference>
<accession>A0A3N9WWH0</accession>
<evidence type="ECO:0000313" key="3">
    <source>
        <dbReference type="Proteomes" id="UP000282312"/>
    </source>
</evidence>